<evidence type="ECO:0000313" key="8">
    <source>
        <dbReference type="Proteomes" id="UP000823775"/>
    </source>
</evidence>
<dbReference type="Gene3D" id="3.90.730.10">
    <property type="entry name" value="Ribonuclease T2-like"/>
    <property type="match status" value="1"/>
</dbReference>
<dbReference type="PROSITE" id="PS00530">
    <property type="entry name" value="RNASE_T2_1"/>
    <property type="match status" value="1"/>
</dbReference>
<evidence type="ECO:0000256" key="3">
    <source>
        <dbReference type="ARBA" id="ARBA00022801"/>
    </source>
</evidence>
<proteinExistence type="inferred from homology"/>
<evidence type="ECO:0000256" key="6">
    <source>
        <dbReference type="SAM" id="SignalP"/>
    </source>
</evidence>
<dbReference type="InterPro" id="IPR018188">
    <property type="entry name" value="RNase_T2_His_AS_1"/>
</dbReference>
<evidence type="ECO:0000256" key="4">
    <source>
        <dbReference type="ARBA" id="ARBA00023239"/>
    </source>
</evidence>
<reference evidence="7 8" key="1">
    <citation type="journal article" date="2021" name="BMC Genomics">
        <title>Datura genome reveals duplications of psychoactive alkaloid biosynthetic genes and high mutation rate following tissue culture.</title>
        <authorList>
            <person name="Rajewski A."/>
            <person name="Carter-House D."/>
            <person name="Stajich J."/>
            <person name="Litt A."/>
        </authorList>
    </citation>
    <scope>NUCLEOTIDE SEQUENCE [LARGE SCALE GENOMIC DNA]</scope>
    <source>
        <strain evidence="7">AR-01</strain>
    </source>
</reference>
<keyword evidence="2" id="KW-0540">Nuclease</keyword>
<keyword evidence="3" id="KW-0378">Hydrolase</keyword>
<evidence type="ECO:0000256" key="2">
    <source>
        <dbReference type="ARBA" id="ARBA00022759"/>
    </source>
</evidence>
<dbReference type="InterPro" id="IPR033130">
    <property type="entry name" value="RNase_T2_His_AS_2"/>
</dbReference>
<comment type="caution">
    <text evidence="7">The sequence shown here is derived from an EMBL/GenBank/DDBJ whole genome shotgun (WGS) entry which is preliminary data.</text>
</comment>
<evidence type="ECO:0000313" key="7">
    <source>
        <dbReference type="EMBL" id="MCD9561461.1"/>
    </source>
</evidence>
<evidence type="ECO:0000256" key="5">
    <source>
        <dbReference type="RuleBase" id="RU004328"/>
    </source>
</evidence>
<dbReference type="PROSITE" id="PS00531">
    <property type="entry name" value="RNASE_T2_2"/>
    <property type="match status" value="1"/>
</dbReference>
<evidence type="ECO:0000256" key="1">
    <source>
        <dbReference type="ARBA" id="ARBA00007469"/>
    </source>
</evidence>
<feature type="signal peptide" evidence="6">
    <location>
        <begin position="1"/>
        <end position="23"/>
    </location>
</feature>
<keyword evidence="8" id="KW-1185">Reference proteome</keyword>
<accession>A0ABS8UU74</accession>
<dbReference type="InterPro" id="IPR001568">
    <property type="entry name" value="RNase_T2-like"/>
</dbReference>
<gene>
    <name evidence="7" type="ORF">HAX54_020584</name>
</gene>
<keyword evidence="2" id="KW-0255">Endonuclease</keyword>
<dbReference type="Pfam" id="PF00445">
    <property type="entry name" value="Ribonuclease_T2"/>
    <property type="match status" value="1"/>
</dbReference>
<name>A0ABS8UU74_DATST</name>
<keyword evidence="6" id="KW-0732">Signal</keyword>
<dbReference type="Proteomes" id="UP000823775">
    <property type="component" value="Unassembled WGS sequence"/>
</dbReference>
<sequence length="203" mass="23531">MKKLSLFLVVTIQLLVIISHVHSQKHQPALMWYVLSWPPTFCNNLKNGKCKEPIPQDIFTLHGLWPADANGKTISCPREPDPDWDKLFLPREATLDIFWPELKENQPKWSIWKHEWQKHGVCIGEDKSEEYFDAAITINDIFITCPNRASNCDKFKSIVLPYIEPKPIAPSPSPSLSPLRFQEETYGTYPMFVQSWAKYIFNG</sequence>
<protein>
    <submittedName>
        <fullName evidence="7">Uncharacterized protein</fullName>
    </submittedName>
</protein>
<comment type="similarity">
    <text evidence="1 5">Belongs to the RNase T2 family.</text>
</comment>
<dbReference type="InterPro" id="IPR036430">
    <property type="entry name" value="RNase_T2-like_sf"/>
</dbReference>
<dbReference type="SUPFAM" id="SSF55895">
    <property type="entry name" value="Ribonuclease Rh-like"/>
    <property type="match status" value="1"/>
</dbReference>
<feature type="chain" id="PRO_5046075294" evidence="6">
    <location>
        <begin position="24"/>
        <end position="203"/>
    </location>
</feature>
<dbReference type="EMBL" id="JACEIK010002482">
    <property type="protein sequence ID" value="MCD9561461.1"/>
    <property type="molecule type" value="Genomic_DNA"/>
</dbReference>
<keyword evidence="4" id="KW-0456">Lyase</keyword>
<dbReference type="PANTHER" id="PTHR11240">
    <property type="entry name" value="RIBONUCLEASE T2"/>
    <property type="match status" value="1"/>
</dbReference>
<dbReference type="PANTHER" id="PTHR11240:SF60">
    <property type="entry name" value="RIBONUCLEASE T2"/>
    <property type="match status" value="1"/>
</dbReference>
<organism evidence="7 8">
    <name type="scientific">Datura stramonium</name>
    <name type="common">Jimsonweed</name>
    <name type="synonym">Common thornapple</name>
    <dbReference type="NCBI Taxonomy" id="4076"/>
    <lineage>
        <taxon>Eukaryota</taxon>
        <taxon>Viridiplantae</taxon>
        <taxon>Streptophyta</taxon>
        <taxon>Embryophyta</taxon>
        <taxon>Tracheophyta</taxon>
        <taxon>Spermatophyta</taxon>
        <taxon>Magnoliopsida</taxon>
        <taxon>eudicotyledons</taxon>
        <taxon>Gunneridae</taxon>
        <taxon>Pentapetalae</taxon>
        <taxon>asterids</taxon>
        <taxon>lamiids</taxon>
        <taxon>Solanales</taxon>
        <taxon>Solanaceae</taxon>
        <taxon>Solanoideae</taxon>
        <taxon>Datureae</taxon>
        <taxon>Datura</taxon>
    </lineage>
</organism>